<reference evidence="1" key="1">
    <citation type="submission" date="2019-08" db="EMBL/GenBank/DDBJ databases">
        <authorList>
            <person name="Kucharzyk K."/>
            <person name="Murdoch R.W."/>
            <person name="Higgins S."/>
            <person name="Loffler F."/>
        </authorList>
    </citation>
    <scope>NUCLEOTIDE SEQUENCE</scope>
</reference>
<organism evidence="1">
    <name type="scientific">bioreactor metagenome</name>
    <dbReference type="NCBI Taxonomy" id="1076179"/>
    <lineage>
        <taxon>unclassified sequences</taxon>
        <taxon>metagenomes</taxon>
        <taxon>ecological metagenomes</taxon>
    </lineage>
</organism>
<dbReference type="AlphaFoldDB" id="A0A645JAD4"/>
<dbReference type="EMBL" id="VSSQ01136127">
    <property type="protein sequence ID" value="MPN60618.1"/>
    <property type="molecule type" value="Genomic_DNA"/>
</dbReference>
<proteinExistence type="predicted"/>
<accession>A0A645JAD4</accession>
<sequence>MSGGVDHVDLGVAVFDADVFRKDGDAAFALQVVAVEKALGDDFIFAEDFSLPHDLVDQRGLAVVNVGDDCDVSQVAHKGSCSPAQFRMLKSISSKYSTAPCIFQ</sequence>
<protein>
    <submittedName>
        <fullName evidence="1">Uncharacterized protein</fullName>
    </submittedName>
</protein>
<comment type="caution">
    <text evidence="1">The sequence shown here is derived from an EMBL/GenBank/DDBJ whole genome shotgun (WGS) entry which is preliminary data.</text>
</comment>
<evidence type="ECO:0000313" key="1">
    <source>
        <dbReference type="EMBL" id="MPN60618.1"/>
    </source>
</evidence>
<gene>
    <name evidence="1" type="ORF">SDC9_208347</name>
</gene>
<name>A0A645JAD4_9ZZZZ</name>
<dbReference type="AntiFam" id="ANF00072">
    <property type="entry name" value="Shadow ORF (opposite TypA)"/>
</dbReference>